<feature type="domain" description="EF-hand" evidence="4">
    <location>
        <begin position="350"/>
        <end position="385"/>
    </location>
</feature>
<keyword evidence="1" id="KW-0479">Metal-binding</keyword>
<name>A0ABQ9WJ57_SAGOE</name>
<feature type="region of interest" description="Disordered" evidence="3">
    <location>
        <begin position="564"/>
        <end position="595"/>
    </location>
</feature>
<proteinExistence type="predicted"/>
<dbReference type="PANTHER" id="PTHR20875:SF2">
    <property type="entry name" value="EF-HAND CALCIUM-BINDING DOMAIN-CONTAINING PROTEIN 6"/>
    <property type="match status" value="1"/>
</dbReference>
<dbReference type="InterPro" id="IPR011992">
    <property type="entry name" value="EF-hand-dom_pair"/>
</dbReference>
<reference evidence="5 6" key="1">
    <citation type="submission" date="2023-05" db="EMBL/GenBank/DDBJ databases">
        <title>B98-5 Cell Line De Novo Hybrid Assembly: An Optical Mapping Approach.</title>
        <authorList>
            <person name="Kananen K."/>
            <person name="Auerbach J.A."/>
            <person name="Kautto E."/>
            <person name="Blachly J.S."/>
        </authorList>
    </citation>
    <scope>NUCLEOTIDE SEQUENCE [LARGE SCALE GENOMIC DNA]</scope>
    <source>
        <strain evidence="5">B95-8</strain>
        <tissue evidence="5">Cell line</tissue>
    </source>
</reference>
<evidence type="ECO:0000313" key="5">
    <source>
        <dbReference type="EMBL" id="KAK2120969.1"/>
    </source>
</evidence>
<dbReference type="PANTHER" id="PTHR20875">
    <property type="entry name" value="EF-HAND CALCIUM-BINDING DOMAIN-CONTAINING PROTEIN 6-RELATED"/>
    <property type="match status" value="1"/>
</dbReference>
<comment type="caution">
    <text evidence="5">The sequence shown here is derived from an EMBL/GenBank/DDBJ whole genome shotgun (WGS) entry which is preliminary data.</text>
</comment>
<evidence type="ECO:0000256" key="2">
    <source>
        <dbReference type="ARBA" id="ARBA00022837"/>
    </source>
</evidence>
<dbReference type="Gene3D" id="1.10.238.10">
    <property type="entry name" value="EF-hand"/>
    <property type="match status" value="1"/>
</dbReference>
<dbReference type="InterPro" id="IPR018247">
    <property type="entry name" value="EF_Hand_1_Ca_BS"/>
</dbReference>
<evidence type="ECO:0000259" key="4">
    <source>
        <dbReference type="PROSITE" id="PS50222"/>
    </source>
</evidence>
<dbReference type="InterPro" id="IPR002048">
    <property type="entry name" value="EF_hand_dom"/>
</dbReference>
<feature type="region of interest" description="Disordered" evidence="3">
    <location>
        <begin position="315"/>
        <end position="350"/>
    </location>
</feature>
<evidence type="ECO:0000256" key="1">
    <source>
        <dbReference type="ARBA" id="ARBA00022723"/>
    </source>
</evidence>
<keyword evidence="6" id="KW-1185">Reference proteome</keyword>
<sequence length="595" mass="65020">MLFRGDPWEASIPVWIQDGEFVAQEPALALGTVPFLVDSVLKRNESGATRASQEALETFTYVACPEPLLGMALAAFVFSAVLCAPGDYTPATAGQAAGVQNGTSGDGTNPPGTSQPSSLGNICLQTFSYDPLHMQATNRRPTAAVGASAWATAFYLNTTAILCWDRFCCRAGLESMCRWRRTITIPSHVLPAQVHSQALGRAWDSCAATRHGPPGQHCSCDLIPTVDLITVVDKKNKHKAYARPRHTGNSGPTLWQPVGGGRQVTIMGPAVLEDTGMPMDDDQYALLATKIGFEKEGMSYLDFAAGFEDGLDSAVLSTGSTSQESQRPPSLTAPQELGDEQETQNQSSIGQREDPYSAFFKIDTDRDGIINMHDLHRLLLHLLLNLKDQEFERFLGFLGLRLSVTLNFREFQNLCEKRPLRTDEAPQRLIRHSQPLGVPDRYCCYLGKGSSLKVEPLEAKATGPDCCDTWLDCRRPSDLCTEQEEATLSDKFWSLTEKKIPSGGAARVTSATLVAGAAVLLATWCGSSWCRVNGTGSPSDRGLELREGRVTYYGLKKELGTSEEMISQKRVGRDSTAKSRESQVEKENHNEGRIY</sequence>
<feature type="compositionally biased region" description="Polar residues" evidence="3">
    <location>
        <begin position="315"/>
        <end position="333"/>
    </location>
</feature>
<dbReference type="PROSITE" id="PS00018">
    <property type="entry name" value="EF_HAND_1"/>
    <property type="match status" value="1"/>
</dbReference>
<gene>
    <name evidence="5" type="ORF">P7K49_002355</name>
</gene>
<dbReference type="Proteomes" id="UP001266305">
    <property type="component" value="Unassembled WGS sequence"/>
</dbReference>
<protein>
    <recommendedName>
        <fullName evidence="4">EF-hand domain-containing protein</fullName>
    </recommendedName>
</protein>
<evidence type="ECO:0000256" key="3">
    <source>
        <dbReference type="SAM" id="MobiDB-lite"/>
    </source>
</evidence>
<organism evidence="5 6">
    <name type="scientific">Saguinus oedipus</name>
    <name type="common">Cotton-top tamarin</name>
    <name type="synonym">Oedipomidas oedipus</name>
    <dbReference type="NCBI Taxonomy" id="9490"/>
    <lineage>
        <taxon>Eukaryota</taxon>
        <taxon>Metazoa</taxon>
        <taxon>Chordata</taxon>
        <taxon>Craniata</taxon>
        <taxon>Vertebrata</taxon>
        <taxon>Euteleostomi</taxon>
        <taxon>Mammalia</taxon>
        <taxon>Eutheria</taxon>
        <taxon>Euarchontoglires</taxon>
        <taxon>Primates</taxon>
        <taxon>Haplorrhini</taxon>
        <taxon>Platyrrhini</taxon>
        <taxon>Cebidae</taxon>
        <taxon>Callitrichinae</taxon>
        <taxon>Saguinus</taxon>
    </lineage>
</organism>
<dbReference type="SUPFAM" id="SSF47473">
    <property type="entry name" value="EF-hand"/>
    <property type="match status" value="1"/>
</dbReference>
<keyword evidence="2" id="KW-0106">Calcium</keyword>
<feature type="compositionally biased region" description="Basic and acidic residues" evidence="3">
    <location>
        <begin position="571"/>
        <end position="595"/>
    </location>
</feature>
<dbReference type="InterPro" id="IPR052603">
    <property type="entry name" value="EFCB6"/>
</dbReference>
<evidence type="ECO:0000313" key="6">
    <source>
        <dbReference type="Proteomes" id="UP001266305"/>
    </source>
</evidence>
<dbReference type="EMBL" id="JASSZA010000001">
    <property type="protein sequence ID" value="KAK2120969.1"/>
    <property type="molecule type" value="Genomic_DNA"/>
</dbReference>
<accession>A0ABQ9WJ57</accession>
<dbReference type="PROSITE" id="PS50222">
    <property type="entry name" value="EF_HAND_2"/>
    <property type="match status" value="1"/>
</dbReference>